<dbReference type="InterPro" id="IPR018485">
    <property type="entry name" value="FGGY_C"/>
</dbReference>
<reference evidence="8" key="1">
    <citation type="submission" date="2016-10" db="EMBL/GenBank/DDBJ databases">
        <authorList>
            <person name="Varghese N."/>
            <person name="Submissions S."/>
        </authorList>
    </citation>
    <scope>NUCLEOTIDE SEQUENCE [LARGE SCALE GENOMIC DNA]</scope>
    <source>
        <strain evidence="8">NLAE-zl-G277</strain>
    </source>
</reference>
<evidence type="ECO:0000313" key="7">
    <source>
        <dbReference type="EMBL" id="SET00052.1"/>
    </source>
</evidence>
<feature type="domain" description="Carbohydrate kinase FGGY N-terminal" evidence="5">
    <location>
        <begin position="3"/>
        <end position="248"/>
    </location>
</feature>
<dbReference type="AlphaFoldDB" id="A0A1I0B1V3"/>
<evidence type="ECO:0000256" key="2">
    <source>
        <dbReference type="ARBA" id="ARBA00022679"/>
    </source>
</evidence>
<dbReference type="InterPro" id="IPR043129">
    <property type="entry name" value="ATPase_NBD"/>
</dbReference>
<dbReference type="Proteomes" id="UP000198508">
    <property type="component" value="Unassembled WGS sequence"/>
</dbReference>
<evidence type="ECO:0000259" key="6">
    <source>
        <dbReference type="Pfam" id="PF02782"/>
    </source>
</evidence>
<dbReference type="GeneID" id="93278669"/>
<dbReference type="PANTHER" id="PTHR43095:SF5">
    <property type="entry name" value="XYLULOSE KINASE"/>
    <property type="match status" value="1"/>
</dbReference>
<name>A0A1I0B1V3_9FIRM</name>
<dbReference type="InterPro" id="IPR018484">
    <property type="entry name" value="FGGY_N"/>
</dbReference>
<proteinExistence type="inferred from homology"/>
<sequence length="500" mass="54399">MVIIAYDLGTGGVKATLYDDSLKVLAKSFMEYRTYFPGAGLHEQKPSDWWNGVVESTKQLLAASHTDPQAVGAVAISGQSLTAIPVDGSGAALLERVPIWSDGRAKDEARRFFDTVDEERWYMTTGNGFPAHCYTIFKLMWMKAHQSEVFSNMKHVLGSKDYINYRMTGKILTDHSYASGTGGYNLKEARYQQEFWDAAGIDMDLLPKIVPSDTVVGYLTEQAARELGLTTKTAVMAGGVDNACMALGATGIRDGAAYISLGSSSWVPVTACRPVLDFKTRPYVFAHIEPGMYTSAYSIFAGGSSLRWVRDNLFAEFGPQAYGEIDRLAQSAPVGANGILFNPSLAGGTSQDKSVNIQGAFVGLSLLNNRADLARSVLEGIALNLKQSITYLQRKVQMEDEILICGGGSKSAVWLQMFADILDVRVLKTNIDQDAASLGAAAIAAKGMKRIGSYQVIDGIHRREACYSPDRAVSEQYKAVAKRFNYLAEVLSEFGDYCGV</sequence>
<dbReference type="Pfam" id="PF02782">
    <property type="entry name" value="FGGY_C"/>
    <property type="match status" value="1"/>
</dbReference>
<keyword evidence="8" id="KW-1185">Reference proteome</keyword>
<protein>
    <submittedName>
        <fullName evidence="7">Xylulokinase</fullName>
    </submittedName>
</protein>
<dbReference type="SUPFAM" id="SSF53067">
    <property type="entry name" value="Actin-like ATPase domain"/>
    <property type="match status" value="2"/>
</dbReference>
<dbReference type="Pfam" id="PF00370">
    <property type="entry name" value="FGGY_N"/>
    <property type="match status" value="1"/>
</dbReference>
<evidence type="ECO:0000256" key="4">
    <source>
        <dbReference type="RuleBase" id="RU003733"/>
    </source>
</evidence>
<dbReference type="InterPro" id="IPR050406">
    <property type="entry name" value="FGGY_Carb_Kinase"/>
</dbReference>
<dbReference type="GO" id="GO:0016773">
    <property type="term" value="F:phosphotransferase activity, alcohol group as acceptor"/>
    <property type="evidence" value="ECO:0007669"/>
    <property type="project" value="InterPro"/>
</dbReference>
<dbReference type="PROSITE" id="PS00445">
    <property type="entry name" value="FGGY_KINASES_2"/>
    <property type="match status" value="1"/>
</dbReference>
<dbReference type="EMBL" id="FOIM01000001">
    <property type="protein sequence ID" value="SET00052.1"/>
    <property type="molecule type" value="Genomic_DNA"/>
</dbReference>
<evidence type="ECO:0000313" key="8">
    <source>
        <dbReference type="Proteomes" id="UP000198508"/>
    </source>
</evidence>
<comment type="similarity">
    <text evidence="1 4">Belongs to the FGGY kinase family.</text>
</comment>
<dbReference type="RefSeq" id="WP_092360536.1">
    <property type="nucleotide sequence ID" value="NZ_FOIM01000001.1"/>
</dbReference>
<dbReference type="STRING" id="460384.SAMN05216313_101289"/>
<evidence type="ECO:0000259" key="5">
    <source>
        <dbReference type="Pfam" id="PF00370"/>
    </source>
</evidence>
<dbReference type="InterPro" id="IPR000577">
    <property type="entry name" value="Carb_kinase_FGGY"/>
</dbReference>
<feature type="domain" description="Carbohydrate kinase FGGY C-terminal" evidence="6">
    <location>
        <begin position="257"/>
        <end position="446"/>
    </location>
</feature>
<evidence type="ECO:0000256" key="1">
    <source>
        <dbReference type="ARBA" id="ARBA00009156"/>
    </source>
</evidence>
<accession>A0A1I0B1V3</accession>
<dbReference type="Gene3D" id="3.30.420.40">
    <property type="match status" value="2"/>
</dbReference>
<dbReference type="InterPro" id="IPR018483">
    <property type="entry name" value="Carb_kinase_FGGY_CS"/>
</dbReference>
<dbReference type="PANTHER" id="PTHR43095">
    <property type="entry name" value="SUGAR KINASE"/>
    <property type="match status" value="1"/>
</dbReference>
<evidence type="ECO:0000256" key="3">
    <source>
        <dbReference type="ARBA" id="ARBA00022777"/>
    </source>
</evidence>
<gene>
    <name evidence="7" type="ORF">SAMN05216313_101289</name>
</gene>
<organism evidence="7 8">
    <name type="scientific">Enterocloster lavalensis</name>
    <dbReference type="NCBI Taxonomy" id="460384"/>
    <lineage>
        <taxon>Bacteria</taxon>
        <taxon>Bacillati</taxon>
        <taxon>Bacillota</taxon>
        <taxon>Clostridia</taxon>
        <taxon>Lachnospirales</taxon>
        <taxon>Lachnospiraceae</taxon>
        <taxon>Enterocloster</taxon>
    </lineage>
</organism>
<dbReference type="GO" id="GO:0005975">
    <property type="term" value="P:carbohydrate metabolic process"/>
    <property type="evidence" value="ECO:0007669"/>
    <property type="project" value="InterPro"/>
</dbReference>
<dbReference type="CDD" id="cd07805">
    <property type="entry name" value="ASKHA_NBD_FGGY_CvXK-like"/>
    <property type="match status" value="1"/>
</dbReference>
<keyword evidence="3 4" id="KW-0418">Kinase</keyword>
<dbReference type="GO" id="GO:0016301">
    <property type="term" value="F:kinase activity"/>
    <property type="evidence" value="ECO:0007669"/>
    <property type="project" value="UniProtKB-KW"/>
</dbReference>
<keyword evidence="2 4" id="KW-0808">Transferase</keyword>
<dbReference type="PIRSF" id="PIRSF000538">
    <property type="entry name" value="GlpK"/>
    <property type="match status" value="1"/>
</dbReference>